<protein>
    <submittedName>
        <fullName evidence="1">Uncharacterized protein</fullName>
    </submittedName>
</protein>
<reference evidence="1" key="1">
    <citation type="submission" date="2020-04" db="EMBL/GenBank/DDBJ databases">
        <title>A chromosome-scale assembly and high-density genetic map of the yellow drum (Nibea albiflora) genome.</title>
        <authorList>
            <person name="Xu D."/>
            <person name="Zhang W."/>
            <person name="Chen R."/>
            <person name="Tan P."/>
            <person name="Wang L."/>
            <person name="Song H."/>
            <person name="Tian L."/>
            <person name="Zhu Q."/>
            <person name="Wang B."/>
        </authorList>
    </citation>
    <scope>NUCLEOTIDE SEQUENCE</scope>
    <source>
        <strain evidence="1">ZJHYS-2018</strain>
    </source>
</reference>
<gene>
    <name evidence="1" type="ORF">GBF38_023148</name>
</gene>
<name>A0ACB7EXS9_NIBAL</name>
<dbReference type="Proteomes" id="UP000805704">
    <property type="component" value="Chromosome 20"/>
</dbReference>
<organism evidence="1 2">
    <name type="scientific">Nibea albiflora</name>
    <name type="common">Yellow drum</name>
    <name type="synonym">Corvina albiflora</name>
    <dbReference type="NCBI Taxonomy" id="240163"/>
    <lineage>
        <taxon>Eukaryota</taxon>
        <taxon>Metazoa</taxon>
        <taxon>Chordata</taxon>
        <taxon>Craniata</taxon>
        <taxon>Vertebrata</taxon>
        <taxon>Euteleostomi</taxon>
        <taxon>Actinopterygii</taxon>
        <taxon>Neopterygii</taxon>
        <taxon>Teleostei</taxon>
        <taxon>Neoteleostei</taxon>
        <taxon>Acanthomorphata</taxon>
        <taxon>Eupercaria</taxon>
        <taxon>Sciaenidae</taxon>
        <taxon>Nibea</taxon>
    </lineage>
</organism>
<proteinExistence type="predicted"/>
<accession>A0ACB7EXS9</accession>
<evidence type="ECO:0000313" key="2">
    <source>
        <dbReference type="Proteomes" id="UP000805704"/>
    </source>
</evidence>
<comment type="caution">
    <text evidence="1">The sequence shown here is derived from an EMBL/GenBank/DDBJ whole genome shotgun (WGS) entry which is preliminary data.</text>
</comment>
<sequence>MSGGVLSCGVALLLALTSVSAVQMLYSIDGFKDIDFGSSVPEHSLMLLHWFANTVQINANGVISLNFDLIRGDYGAHHYGNYERVLNSRPWGYQYYTIGNVHRDTSRQLPSYVRNNQGEFVAGNRDRIIIRVQEQNTGQGALRRVDQVYITQHYEHHGSMYDPNHTYQINTNLLRQIRGFSVSELRNRYGRNTGIYNWYNQQIYRPQSNSTWQTNRQNDCDDCCRVLAFCFVLLLVVFAFISFNAYHRK</sequence>
<keyword evidence="2" id="KW-1185">Reference proteome</keyword>
<dbReference type="EMBL" id="CM024808">
    <property type="protein sequence ID" value="KAG8007028.1"/>
    <property type="molecule type" value="Genomic_DNA"/>
</dbReference>
<evidence type="ECO:0000313" key="1">
    <source>
        <dbReference type="EMBL" id="KAG8007028.1"/>
    </source>
</evidence>